<dbReference type="AlphaFoldDB" id="A0A5R9FPW8"/>
<keyword evidence="11" id="KW-1185">Reference proteome</keyword>
<dbReference type="PROSITE" id="PS51078">
    <property type="entry name" value="ICLR_ED"/>
    <property type="match status" value="1"/>
</dbReference>
<keyword evidence="4" id="KW-0010">Activator</keyword>
<evidence type="ECO:0000256" key="7">
    <source>
        <dbReference type="ARBA" id="ARBA00070406"/>
    </source>
</evidence>
<dbReference type="Pfam" id="PF09339">
    <property type="entry name" value="HTH_IclR"/>
    <property type="match status" value="1"/>
</dbReference>
<keyword evidence="5" id="KW-0804">Transcription</keyword>
<evidence type="ECO:0000259" key="8">
    <source>
        <dbReference type="PROSITE" id="PS51077"/>
    </source>
</evidence>
<comment type="caution">
    <text evidence="10">The sequence shown here is derived from an EMBL/GenBank/DDBJ whole genome shotgun (WGS) entry which is preliminary data.</text>
</comment>
<feature type="domain" description="HTH iclR-type" evidence="8">
    <location>
        <begin position="56"/>
        <end position="117"/>
    </location>
</feature>
<dbReference type="InterPro" id="IPR036390">
    <property type="entry name" value="WH_DNA-bd_sf"/>
</dbReference>
<dbReference type="Gene3D" id="1.10.10.10">
    <property type="entry name" value="Winged helix-like DNA-binding domain superfamily/Winged helix DNA-binding domain"/>
    <property type="match status" value="1"/>
</dbReference>
<dbReference type="SMART" id="SM00346">
    <property type="entry name" value="HTH_ICLR"/>
    <property type="match status" value="1"/>
</dbReference>
<evidence type="ECO:0000256" key="3">
    <source>
        <dbReference type="ARBA" id="ARBA00023125"/>
    </source>
</evidence>
<evidence type="ECO:0000259" key="9">
    <source>
        <dbReference type="PROSITE" id="PS51078"/>
    </source>
</evidence>
<keyword evidence="1" id="KW-0319">Glycerol metabolism</keyword>
<dbReference type="Pfam" id="PF01614">
    <property type="entry name" value="IclR_C"/>
    <property type="match status" value="1"/>
</dbReference>
<dbReference type="GO" id="GO:0045892">
    <property type="term" value="P:negative regulation of DNA-templated transcription"/>
    <property type="evidence" value="ECO:0007669"/>
    <property type="project" value="TreeGrafter"/>
</dbReference>
<accession>A0A5R9FPW8</accession>
<dbReference type="SUPFAM" id="SSF55781">
    <property type="entry name" value="GAF domain-like"/>
    <property type="match status" value="1"/>
</dbReference>
<proteinExistence type="predicted"/>
<dbReference type="InterPro" id="IPR014757">
    <property type="entry name" value="Tscrpt_reg_IclR_C"/>
</dbReference>
<evidence type="ECO:0000313" key="11">
    <source>
        <dbReference type="Proteomes" id="UP000305906"/>
    </source>
</evidence>
<feature type="domain" description="IclR-ED" evidence="9">
    <location>
        <begin position="118"/>
        <end position="301"/>
    </location>
</feature>
<evidence type="ECO:0000256" key="1">
    <source>
        <dbReference type="ARBA" id="ARBA00022798"/>
    </source>
</evidence>
<dbReference type="FunFam" id="1.10.10.10:FF:000056">
    <property type="entry name" value="IclR family transcriptional regulator"/>
    <property type="match status" value="1"/>
</dbReference>
<organism evidence="10 11">
    <name type="scientific">Streptomyces montanus</name>
    <dbReference type="NCBI Taxonomy" id="2580423"/>
    <lineage>
        <taxon>Bacteria</taxon>
        <taxon>Bacillati</taxon>
        <taxon>Actinomycetota</taxon>
        <taxon>Actinomycetes</taxon>
        <taxon>Kitasatosporales</taxon>
        <taxon>Streptomycetaceae</taxon>
        <taxon>Streptomyces</taxon>
    </lineage>
</organism>
<name>A0A5R9FPW8_9ACTN</name>
<dbReference type="Proteomes" id="UP000305906">
    <property type="component" value="Unassembled WGS sequence"/>
</dbReference>
<dbReference type="GO" id="GO:0003677">
    <property type="term" value="F:DNA binding"/>
    <property type="evidence" value="ECO:0007669"/>
    <property type="project" value="UniProtKB-KW"/>
</dbReference>
<dbReference type="GO" id="GO:0006071">
    <property type="term" value="P:glycerol metabolic process"/>
    <property type="evidence" value="ECO:0007669"/>
    <property type="project" value="UniProtKB-KW"/>
</dbReference>
<evidence type="ECO:0000313" key="10">
    <source>
        <dbReference type="EMBL" id="TLS45431.1"/>
    </source>
</evidence>
<evidence type="ECO:0000256" key="5">
    <source>
        <dbReference type="ARBA" id="ARBA00023163"/>
    </source>
</evidence>
<dbReference type="GO" id="GO:0003700">
    <property type="term" value="F:DNA-binding transcription factor activity"/>
    <property type="evidence" value="ECO:0007669"/>
    <property type="project" value="TreeGrafter"/>
</dbReference>
<dbReference type="EMBL" id="VBZC01000014">
    <property type="protein sequence ID" value="TLS45431.1"/>
    <property type="molecule type" value="Genomic_DNA"/>
</dbReference>
<dbReference type="PROSITE" id="PS51077">
    <property type="entry name" value="HTH_ICLR"/>
    <property type="match status" value="1"/>
</dbReference>
<evidence type="ECO:0000256" key="2">
    <source>
        <dbReference type="ARBA" id="ARBA00023015"/>
    </source>
</evidence>
<reference evidence="10 11" key="1">
    <citation type="submission" date="2019-05" db="EMBL/GenBank/DDBJ databases">
        <title>Streptomyces sp. NEAU-C151, a novel actinomycete isolated from soil.</title>
        <authorList>
            <person name="Han L."/>
            <person name="Jiang H."/>
        </authorList>
    </citation>
    <scope>NUCLEOTIDE SEQUENCE [LARGE SCALE GENOMIC DNA]</scope>
    <source>
        <strain evidence="10 11">NEAU-C151</strain>
    </source>
</reference>
<keyword evidence="3" id="KW-0238">DNA-binding</keyword>
<protein>
    <recommendedName>
        <fullName evidence="7">Glycerol operon regulatory protein</fullName>
    </recommendedName>
</protein>
<dbReference type="PANTHER" id="PTHR30136">
    <property type="entry name" value="HELIX-TURN-HELIX TRANSCRIPTIONAL REGULATOR, ICLR FAMILY"/>
    <property type="match status" value="1"/>
</dbReference>
<dbReference type="PANTHER" id="PTHR30136:SF35">
    <property type="entry name" value="HTH-TYPE TRANSCRIPTIONAL REGULATOR RV1719"/>
    <property type="match status" value="1"/>
</dbReference>
<evidence type="ECO:0000256" key="6">
    <source>
        <dbReference type="ARBA" id="ARBA00058938"/>
    </source>
</evidence>
<dbReference type="InterPro" id="IPR050707">
    <property type="entry name" value="HTH_MetabolicPath_Reg"/>
</dbReference>
<dbReference type="Gene3D" id="3.30.450.40">
    <property type="match status" value="1"/>
</dbReference>
<dbReference type="InterPro" id="IPR029016">
    <property type="entry name" value="GAF-like_dom_sf"/>
</dbReference>
<sequence>MLIPVAPCAPGCERRNFQRLRFVTVTCSSVVYCEYSFVVSHYNLGIETSNSHAGGVQSVDRAISVLEILAQRGEAGVSEVAAEIDVHKSTAFRLLGALEARGLVEQAGERGKYRLGFGIVRLAGAVTGRIDITQQGRPVCESLAEELGETVNIAVLQEHYAVNLYQVRGPGAVTAQNWVGQLTPLHATSSGKILLAYLPAKERAAVLAESGLKKVTQRTITAKTKLEKNLVDVRESGYAWALEELELGLHAMAAPIRNRDGEVVAALSASGPAYRLTKERLHELAPVLIKGAEEISHRMGYLG</sequence>
<keyword evidence="2" id="KW-0805">Transcription regulation</keyword>
<gene>
    <name evidence="10" type="ORF">FE633_15330</name>
</gene>
<dbReference type="SUPFAM" id="SSF46785">
    <property type="entry name" value="Winged helix' DNA-binding domain"/>
    <property type="match status" value="1"/>
</dbReference>
<dbReference type="InterPro" id="IPR036388">
    <property type="entry name" value="WH-like_DNA-bd_sf"/>
</dbReference>
<evidence type="ECO:0000256" key="4">
    <source>
        <dbReference type="ARBA" id="ARBA00023159"/>
    </source>
</evidence>
<dbReference type="InterPro" id="IPR005471">
    <property type="entry name" value="Tscrpt_reg_IclR_N"/>
</dbReference>
<comment type="function">
    <text evidence="6">May be an activator protein for the gylABX operon.</text>
</comment>